<evidence type="ECO:0000256" key="1">
    <source>
        <dbReference type="SAM" id="Phobius"/>
    </source>
</evidence>
<protein>
    <submittedName>
        <fullName evidence="2">Uncharacterized protein</fullName>
    </submittedName>
</protein>
<organism evidence="2 3">
    <name type="scientific">Aspergillus minisclerotigenes</name>
    <dbReference type="NCBI Taxonomy" id="656917"/>
    <lineage>
        <taxon>Eukaryota</taxon>
        <taxon>Fungi</taxon>
        <taxon>Dikarya</taxon>
        <taxon>Ascomycota</taxon>
        <taxon>Pezizomycotina</taxon>
        <taxon>Eurotiomycetes</taxon>
        <taxon>Eurotiomycetidae</taxon>
        <taxon>Eurotiales</taxon>
        <taxon>Aspergillaceae</taxon>
        <taxon>Aspergillus</taxon>
        <taxon>Aspergillus subgen. Circumdati</taxon>
    </lineage>
</organism>
<feature type="transmembrane region" description="Helical" evidence="1">
    <location>
        <begin position="12"/>
        <end position="32"/>
    </location>
</feature>
<evidence type="ECO:0000313" key="2">
    <source>
        <dbReference type="EMBL" id="KAB8267331.1"/>
    </source>
</evidence>
<feature type="transmembrane region" description="Helical" evidence="1">
    <location>
        <begin position="68"/>
        <end position="96"/>
    </location>
</feature>
<keyword evidence="1" id="KW-1133">Transmembrane helix</keyword>
<accession>A0A5N6IKR2</accession>
<keyword evidence="1" id="KW-0812">Transmembrane</keyword>
<keyword evidence="1" id="KW-0472">Membrane</keyword>
<gene>
    <name evidence="2" type="ORF">BDV30DRAFT_43245</name>
</gene>
<keyword evidence="3" id="KW-1185">Reference proteome</keyword>
<name>A0A5N6IKR2_9EURO</name>
<dbReference type="Proteomes" id="UP000326289">
    <property type="component" value="Unassembled WGS sequence"/>
</dbReference>
<reference evidence="2 3" key="1">
    <citation type="submission" date="2019-04" db="EMBL/GenBank/DDBJ databases">
        <title>Fungal friends and foes A comparative genomics study of 23 Aspergillus species from section Flavi.</title>
        <authorList>
            <consortium name="DOE Joint Genome Institute"/>
            <person name="Kjaerbolling I."/>
            <person name="Vesth T.C."/>
            <person name="Frisvad J.C."/>
            <person name="Nybo J.L."/>
            <person name="Theobald S."/>
            <person name="Kildgaard S."/>
            <person name="Petersen T.I."/>
            <person name="Kuo A."/>
            <person name="Sato A."/>
            <person name="Lyhne E.K."/>
            <person name="Kogle M.E."/>
            <person name="Wiebenga A."/>
            <person name="Kun R.S."/>
            <person name="Lubbers R.J."/>
            <person name="Makela M.R."/>
            <person name="Barry K."/>
            <person name="Chovatia M."/>
            <person name="Clum A."/>
            <person name="Daum C."/>
            <person name="Haridas S."/>
            <person name="He G."/>
            <person name="LaButti K."/>
            <person name="Lipzen A."/>
            <person name="Mondo S."/>
            <person name="Pangilinan J."/>
            <person name="Riley R."/>
            <person name="Salamov A."/>
            <person name="Simmons B.A."/>
            <person name="Magnuson J.K."/>
            <person name="Henrissat B."/>
            <person name="Mortensen U.H."/>
            <person name="Larsen T.O."/>
            <person name="De vries R.P."/>
            <person name="Grigoriev I.V."/>
            <person name="Machida M."/>
            <person name="Baker S.E."/>
            <person name="Andersen M.R."/>
        </authorList>
    </citation>
    <scope>NUCLEOTIDE SEQUENCE [LARGE SCALE GENOMIC DNA]</scope>
    <source>
        <strain evidence="2 3">CBS 117635</strain>
    </source>
</reference>
<sequence length="119" mass="13435">MNNLFMKVGCSVIVGLDVFPSLIVLVCSYLFGKCIGGGKACSWNMHSIEHGEGGGAFWLHSPSHGLSLFFLLFLFSFSFFFFFFLFLFSFSFFFFFSFPLHCPPDPCGCRGSHERSDPH</sequence>
<evidence type="ECO:0000313" key="3">
    <source>
        <dbReference type="Proteomes" id="UP000326289"/>
    </source>
</evidence>
<proteinExistence type="predicted"/>
<dbReference type="EMBL" id="ML732907">
    <property type="protein sequence ID" value="KAB8267331.1"/>
    <property type="molecule type" value="Genomic_DNA"/>
</dbReference>
<dbReference type="AlphaFoldDB" id="A0A5N6IKR2"/>